<evidence type="ECO:0000256" key="1">
    <source>
        <dbReference type="SAM" id="MobiDB-lite"/>
    </source>
</evidence>
<proteinExistence type="predicted"/>
<reference evidence="4" key="1">
    <citation type="submission" date="2016-06" db="UniProtKB">
        <authorList>
            <consortium name="WormBaseParasite"/>
        </authorList>
    </citation>
    <scope>IDENTIFICATION</scope>
</reference>
<dbReference type="WBParaSite" id="GPUH_0000500601-mRNA-1">
    <property type="protein sequence ID" value="GPUH_0000500601-mRNA-1"/>
    <property type="gene ID" value="GPUH_0000500601"/>
</dbReference>
<gene>
    <name evidence="2" type="ORF">GPUH_LOCUS4999</name>
</gene>
<feature type="compositionally biased region" description="Basic residues" evidence="1">
    <location>
        <begin position="56"/>
        <end position="68"/>
    </location>
</feature>
<dbReference type="AlphaFoldDB" id="A0A183D8F8"/>
<protein>
    <submittedName>
        <fullName evidence="4">Transposase</fullName>
    </submittedName>
</protein>
<organism evidence="4">
    <name type="scientific">Gongylonema pulchrum</name>
    <dbReference type="NCBI Taxonomy" id="637853"/>
    <lineage>
        <taxon>Eukaryota</taxon>
        <taxon>Metazoa</taxon>
        <taxon>Ecdysozoa</taxon>
        <taxon>Nematoda</taxon>
        <taxon>Chromadorea</taxon>
        <taxon>Rhabditida</taxon>
        <taxon>Spirurina</taxon>
        <taxon>Spiruromorpha</taxon>
        <taxon>Spiruroidea</taxon>
        <taxon>Gongylonematidae</taxon>
        <taxon>Gongylonema</taxon>
    </lineage>
</organism>
<evidence type="ECO:0000313" key="2">
    <source>
        <dbReference type="EMBL" id="VDK48539.1"/>
    </source>
</evidence>
<feature type="region of interest" description="Disordered" evidence="1">
    <location>
        <begin position="48"/>
        <end position="68"/>
    </location>
</feature>
<evidence type="ECO:0000313" key="4">
    <source>
        <dbReference type="WBParaSite" id="GPUH_0000500601-mRNA-1"/>
    </source>
</evidence>
<dbReference type="EMBL" id="UYRT01010069">
    <property type="protein sequence ID" value="VDK48539.1"/>
    <property type="molecule type" value="Genomic_DNA"/>
</dbReference>
<name>A0A183D8F8_9BILA</name>
<reference evidence="2 3" key="2">
    <citation type="submission" date="2018-11" db="EMBL/GenBank/DDBJ databases">
        <authorList>
            <consortium name="Pathogen Informatics"/>
        </authorList>
    </citation>
    <scope>NUCLEOTIDE SEQUENCE [LARGE SCALE GENOMIC DNA]</scope>
</reference>
<evidence type="ECO:0000313" key="3">
    <source>
        <dbReference type="Proteomes" id="UP000271098"/>
    </source>
</evidence>
<dbReference type="Proteomes" id="UP000271098">
    <property type="component" value="Unassembled WGS sequence"/>
</dbReference>
<sequence length="68" mass="7866">MKSQHQAIETFVSLKAMTGQIYRYVFRPTEDALIPRVLLVDGMQKGADSGYNPVHRPNHHRHRARKLP</sequence>
<keyword evidence="3" id="KW-1185">Reference proteome</keyword>
<accession>A0A183D8F8</accession>